<comment type="cofactor">
    <cofactor evidence="1">
        <name>Zn(2+)</name>
        <dbReference type="ChEBI" id="CHEBI:29105"/>
    </cofactor>
</comment>
<dbReference type="InterPro" id="IPR032466">
    <property type="entry name" value="Metal_Hydrolase"/>
</dbReference>
<dbReference type="EC" id="3.5.4.3" evidence="4"/>
<organism evidence="9">
    <name type="scientific">marine metagenome</name>
    <dbReference type="NCBI Taxonomy" id="408172"/>
    <lineage>
        <taxon>unclassified sequences</taxon>
        <taxon>metagenomes</taxon>
        <taxon>ecological metagenomes</taxon>
    </lineage>
</organism>
<evidence type="ECO:0000256" key="3">
    <source>
        <dbReference type="ARBA" id="ARBA00006745"/>
    </source>
</evidence>
<name>A0A382ARG0_9ZZZZ</name>
<evidence type="ECO:0000256" key="6">
    <source>
        <dbReference type="ARBA" id="ARBA00022801"/>
    </source>
</evidence>
<dbReference type="InterPro" id="IPR051607">
    <property type="entry name" value="Metallo-dep_hydrolases"/>
</dbReference>
<dbReference type="InterPro" id="IPR006680">
    <property type="entry name" value="Amidohydro-rel"/>
</dbReference>
<sequence>VKQRFVRARGLHFPSPIFSEFDYFDDAILHIDNGYVKRFDAAQLFLNDGLHEDACEHHPEMLLLPGLIDAHVHFPQVEIIASFGDQLLDWLQHYTFPEEAKFADEPYARAAAVEFVDLLLAHGTTTAFTYATSHRHSADVLFEAAYAKSMRLVAGKVMMDRNAPSDLIDSLATGKADSEYLIKKWHGRGRLGYAVTPRFAGTSTEQQLQSAADLAAAYPDIWVQTHLSENLAELDWLRSLYRDFQDYFSLYERAGLATPRSVFGHCIHLSDNELARLAETGGIAAFCPSSNLFLGSGLFPLVAIRDKGIPIAIGTDVGAGTSLSMISTLGDAYRVCQLQSFSLDPLEAFYMATMGNARVLHLDDRIGNFCAGKEADFVLLNPSRNSQVASRVNTCQQIRDELFCYMILGDERLIEQTSVSGHVQFQQEPV</sequence>
<dbReference type="GO" id="GO:0008892">
    <property type="term" value="F:guanine deaminase activity"/>
    <property type="evidence" value="ECO:0007669"/>
    <property type="project" value="UniProtKB-EC"/>
</dbReference>
<keyword evidence="7" id="KW-0862">Zinc</keyword>
<reference evidence="9" key="1">
    <citation type="submission" date="2018-05" db="EMBL/GenBank/DDBJ databases">
        <authorList>
            <person name="Lanie J.A."/>
            <person name="Ng W.-L."/>
            <person name="Kazmierczak K.M."/>
            <person name="Andrzejewski T.M."/>
            <person name="Davidsen T.M."/>
            <person name="Wayne K.J."/>
            <person name="Tettelin H."/>
            <person name="Glass J.I."/>
            <person name="Rusch D."/>
            <person name="Podicherti R."/>
            <person name="Tsui H.-C.T."/>
            <person name="Winkler M.E."/>
        </authorList>
    </citation>
    <scope>NUCLEOTIDE SEQUENCE</scope>
</reference>
<evidence type="ECO:0000256" key="1">
    <source>
        <dbReference type="ARBA" id="ARBA00001947"/>
    </source>
</evidence>
<dbReference type="GO" id="GO:0006147">
    <property type="term" value="P:guanine catabolic process"/>
    <property type="evidence" value="ECO:0007669"/>
    <property type="project" value="UniProtKB-UniPathway"/>
</dbReference>
<dbReference type="Pfam" id="PF01979">
    <property type="entry name" value="Amidohydro_1"/>
    <property type="match status" value="1"/>
</dbReference>
<dbReference type="NCBIfam" id="NF006679">
    <property type="entry name" value="PRK09228.1"/>
    <property type="match status" value="1"/>
</dbReference>
<evidence type="ECO:0000256" key="5">
    <source>
        <dbReference type="ARBA" id="ARBA00022723"/>
    </source>
</evidence>
<dbReference type="SUPFAM" id="SSF51556">
    <property type="entry name" value="Metallo-dependent hydrolases"/>
    <property type="match status" value="1"/>
</dbReference>
<dbReference type="AlphaFoldDB" id="A0A382ARG0"/>
<comment type="pathway">
    <text evidence="2">Purine metabolism; guanine degradation; xanthine from guanine: step 1/1.</text>
</comment>
<protein>
    <recommendedName>
        <fullName evidence="4">guanine deaminase</fullName>
        <ecNumber evidence="4">3.5.4.3</ecNumber>
    </recommendedName>
</protein>
<keyword evidence="6" id="KW-0378">Hydrolase</keyword>
<comment type="similarity">
    <text evidence="3">Belongs to the metallo-dependent hydrolases superfamily. ATZ/TRZ family.</text>
</comment>
<dbReference type="InterPro" id="IPR011059">
    <property type="entry name" value="Metal-dep_hydrolase_composite"/>
</dbReference>
<dbReference type="PANTHER" id="PTHR11271">
    <property type="entry name" value="GUANINE DEAMINASE"/>
    <property type="match status" value="1"/>
</dbReference>
<dbReference type="FunFam" id="3.20.20.140:FF:000022">
    <property type="entry name" value="Guanine deaminase"/>
    <property type="match status" value="1"/>
</dbReference>
<dbReference type="GO" id="GO:0005829">
    <property type="term" value="C:cytosol"/>
    <property type="evidence" value="ECO:0007669"/>
    <property type="project" value="TreeGrafter"/>
</dbReference>
<dbReference type="Gene3D" id="2.30.40.10">
    <property type="entry name" value="Urease, subunit C, domain 1"/>
    <property type="match status" value="1"/>
</dbReference>
<feature type="domain" description="Amidohydrolase-related" evidence="8">
    <location>
        <begin position="63"/>
        <end position="382"/>
    </location>
</feature>
<dbReference type="UniPathway" id="UPA00603">
    <property type="reaction ID" value="UER00660"/>
</dbReference>
<evidence type="ECO:0000256" key="2">
    <source>
        <dbReference type="ARBA" id="ARBA00004984"/>
    </source>
</evidence>
<dbReference type="EMBL" id="UINC01026465">
    <property type="protein sequence ID" value="SVB03964.1"/>
    <property type="molecule type" value="Genomic_DNA"/>
</dbReference>
<dbReference type="PANTHER" id="PTHR11271:SF6">
    <property type="entry name" value="GUANINE DEAMINASE"/>
    <property type="match status" value="1"/>
</dbReference>
<dbReference type="InterPro" id="IPR014311">
    <property type="entry name" value="Guanine_deaminase"/>
</dbReference>
<evidence type="ECO:0000256" key="7">
    <source>
        <dbReference type="ARBA" id="ARBA00022833"/>
    </source>
</evidence>
<accession>A0A382ARG0</accession>
<evidence type="ECO:0000256" key="4">
    <source>
        <dbReference type="ARBA" id="ARBA00012781"/>
    </source>
</evidence>
<evidence type="ECO:0000313" key="9">
    <source>
        <dbReference type="EMBL" id="SVB03964.1"/>
    </source>
</evidence>
<gene>
    <name evidence="9" type="ORF">METZ01_LOCUS156818</name>
</gene>
<keyword evidence="5" id="KW-0479">Metal-binding</keyword>
<dbReference type="GO" id="GO:0008270">
    <property type="term" value="F:zinc ion binding"/>
    <property type="evidence" value="ECO:0007669"/>
    <property type="project" value="InterPro"/>
</dbReference>
<dbReference type="Gene3D" id="3.20.20.140">
    <property type="entry name" value="Metal-dependent hydrolases"/>
    <property type="match status" value="1"/>
</dbReference>
<proteinExistence type="inferred from homology"/>
<evidence type="ECO:0000259" key="8">
    <source>
        <dbReference type="Pfam" id="PF01979"/>
    </source>
</evidence>
<feature type="non-terminal residue" evidence="9">
    <location>
        <position position="1"/>
    </location>
</feature>
<dbReference type="NCBIfam" id="TIGR02967">
    <property type="entry name" value="guan_deamin"/>
    <property type="match status" value="1"/>
</dbReference>